<reference evidence="5 7" key="2">
    <citation type="submission" date="2019-03" db="EMBL/GenBank/DDBJ databases">
        <title>Genomic Encyclopedia of Archaeal and Bacterial Type Strains, Phase II (KMG-II): from individual species to whole genera.</title>
        <authorList>
            <person name="Goeker M."/>
        </authorList>
    </citation>
    <scope>NUCLEOTIDE SEQUENCE [LARGE SCALE GENOMIC DNA]</scope>
    <source>
        <strain evidence="5 7">DSM 15594</strain>
    </source>
</reference>
<dbReference type="PANTHER" id="PTHR36836:SF1">
    <property type="entry name" value="COLANIC ACID BIOSYNTHESIS PROTEIN WCAK"/>
    <property type="match status" value="1"/>
</dbReference>
<evidence type="ECO:0000256" key="1">
    <source>
        <dbReference type="SAM" id="Coils"/>
    </source>
</evidence>
<reference evidence="4 6" key="1">
    <citation type="submission" date="2017-08" db="EMBL/GenBank/DDBJ databases">
        <title>Draft Genome Sequence of the Marine Bacterium Oceanimonas baumannii ATCC 700832.</title>
        <authorList>
            <person name="Mcclelland W.D."/>
            <person name="Brennan M.A."/>
            <person name="Trachtenberg A.M."/>
            <person name="Maclea K.S."/>
        </authorList>
    </citation>
    <scope>NUCLEOTIDE SEQUENCE [LARGE SCALE GENOMIC DNA]</scope>
    <source>
        <strain evidence="4 6">ATCC 700832</strain>
    </source>
</reference>
<keyword evidence="1" id="KW-0175">Coiled coil</keyword>
<feature type="domain" description="Polysaccharide pyruvyl transferase" evidence="3">
    <location>
        <begin position="17"/>
        <end position="333"/>
    </location>
</feature>
<evidence type="ECO:0000313" key="6">
    <source>
        <dbReference type="Proteomes" id="UP000243640"/>
    </source>
</evidence>
<name>A0A235CAX6_9GAMM</name>
<keyword evidence="7" id="KW-1185">Reference proteome</keyword>
<evidence type="ECO:0000313" key="4">
    <source>
        <dbReference type="EMBL" id="OYD21127.1"/>
    </source>
</evidence>
<dbReference type="AlphaFoldDB" id="A0A235CAX6"/>
<evidence type="ECO:0000256" key="2">
    <source>
        <dbReference type="SAM" id="MobiDB-lite"/>
    </source>
</evidence>
<feature type="compositionally biased region" description="Basic and acidic residues" evidence="2">
    <location>
        <begin position="496"/>
        <end position="511"/>
    </location>
</feature>
<organism evidence="4 6">
    <name type="scientific">Oceanimonas baumannii</name>
    <dbReference type="NCBI Taxonomy" id="129578"/>
    <lineage>
        <taxon>Bacteria</taxon>
        <taxon>Pseudomonadati</taxon>
        <taxon>Pseudomonadota</taxon>
        <taxon>Gammaproteobacteria</taxon>
        <taxon>Aeromonadales</taxon>
        <taxon>Aeromonadaceae</taxon>
        <taxon>Oceanimonas</taxon>
    </lineage>
</organism>
<dbReference type="PANTHER" id="PTHR36836">
    <property type="entry name" value="COLANIC ACID BIOSYNTHESIS PROTEIN WCAK"/>
    <property type="match status" value="1"/>
</dbReference>
<protein>
    <submittedName>
        <fullName evidence="5">Polysaccharide pyruvyl transferase WcaK-like protein</fullName>
    </submittedName>
</protein>
<feature type="region of interest" description="Disordered" evidence="2">
    <location>
        <begin position="496"/>
        <end position="524"/>
    </location>
</feature>
<evidence type="ECO:0000313" key="7">
    <source>
        <dbReference type="Proteomes" id="UP000295058"/>
    </source>
</evidence>
<feature type="coiled-coil region" evidence="1">
    <location>
        <begin position="462"/>
        <end position="489"/>
    </location>
</feature>
<dbReference type="RefSeq" id="WP_094279761.1">
    <property type="nucleotide sequence ID" value="NZ_NQJF01000020.1"/>
</dbReference>
<comment type="caution">
    <text evidence="4">The sequence shown here is derived from an EMBL/GenBank/DDBJ whole genome shotgun (WGS) entry which is preliminary data.</text>
</comment>
<evidence type="ECO:0000259" key="3">
    <source>
        <dbReference type="Pfam" id="PF04230"/>
    </source>
</evidence>
<dbReference type="Proteomes" id="UP000295058">
    <property type="component" value="Unassembled WGS sequence"/>
</dbReference>
<dbReference type="EMBL" id="NQJF01000020">
    <property type="protein sequence ID" value="OYD21127.1"/>
    <property type="molecule type" value="Genomic_DNA"/>
</dbReference>
<dbReference type="EMBL" id="SODO01000012">
    <property type="protein sequence ID" value="TDW56958.1"/>
    <property type="molecule type" value="Genomic_DNA"/>
</dbReference>
<proteinExistence type="predicted"/>
<dbReference type="Pfam" id="PF04230">
    <property type="entry name" value="PS_pyruv_trans"/>
    <property type="match status" value="1"/>
</dbReference>
<sequence length="524" mass="58888">MRTPKRIHLFYYHVASNIGDLAINEGLLKILNNFRNTEINIFILDGKDSPHLEKSLPKDLSPQFLSGREADSLTITIMSELQPSLVESCDMIIINSGEHFFQYEHGENDYSLFWRLLPAFVAVRKKIPVVFFPSTVGPFITDESKALFKAFLSCCTQAYVREKCSLDYVNDELSLSSHEGYDISIAPDPAFFLELNESNRNGLGFPSEDAVALVMRLEDWGIRIKDSERKEKNKQHVSEGFVNSVSYQFACTLVDELLVNSNKNIVLFSQTLADKKLNIALEKKYASTGRVFHNEPSGVQDYLNKLSFVGCVVASRFHALIMGMVVGKKPYGVYFENHGHKMPGLFSMLDLDNYCNVLNLNNVVPVAQGVARSILDDGDYPLEATLSKVEDMKDGFVKSISEVKKDVAISQEKIDSFQGSLVDLACSMVAKKHGEKPWMKRGVEMTSGDDPASLKHQLYSLVEHHADICEKLKSEINAAQEESEILRECLAEKKVRNSLQDSHEEHPERALGLDFSQPKEQAKG</sequence>
<dbReference type="Proteomes" id="UP000243640">
    <property type="component" value="Unassembled WGS sequence"/>
</dbReference>
<gene>
    <name evidence="4" type="ORF">B6S09_17430</name>
    <name evidence="5" type="ORF">LY04_02761</name>
</gene>
<dbReference type="OrthoDB" id="1814359at2"/>
<dbReference type="InterPro" id="IPR007345">
    <property type="entry name" value="Polysacch_pyruvyl_Trfase"/>
</dbReference>
<accession>A0A235CAX6</accession>
<evidence type="ECO:0000313" key="5">
    <source>
        <dbReference type="EMBL" id="TDW56958.1"/>
    </source>
</evidence>